<dbReference type="PROSITE" id="PS51318">
    <property type="entry name" value="TAT"/>
    <property type="match status" value="1"/>
</dbReference>
<reference evidence="1" key="1">
    <citation type="submission" date="2018-05" db="EMBL/GenBank/DDBJ databases">
        <authorList>
            <person name="Lanie J.A."/>
            <person name="Ng W.-L."/>
            <person name="Kazmierczak K.M."/>
            <person name="Andrzejewski T.M."/>
            <person name="Davidsen T.M."/>
            <person name="Wayne K.J."/>
            <person name="Tettelin H."/>
            <person name="Glass J.I."/>
            <person name="Rusch D."/>
            <person name="Podicherti R."/>
            <person name="Tsui H.-C.T."/>
            <person name="Winkler M.E."/>
        </authorList>
    </citation>
    <scope>NUCLEOTIDE SEQUENCE</scope>
</reference>
<dbReference type="NCBIfam" id="TIGR02811">
    <property type="entry name" value="formate_TAT"/>
    <property type="match status" value="1"/>
</dbReference>
<organism evidence="1">
    <name type="scientific">marine metagenome</name>
    <dbReference type="NCBI Taxonomy" id="408172"/>
    <lineage>
        <taxon>unclassified sequences</taxon>
        <taxon>metagenomes</taxon>
        <taxon>ecological metagenomes</taxon>
    </lineage>
</organism>
<protein>
    <recommendedName>
        <fullName evidence="2">Ubiquitinol-cytochrome C reductase Fe-S subunit TAT signal domain-containing protein</fullName>
    </recommendedName>
</protein>
<name>A0A382MQ67_9ZZZZ</name>
<sequence length="70" mass="7193">MKKQQQKEKKVADVGRRGFLKGAAATGGAAALVAGTGALAAEQDVAAGKAPAGGYRESGHVRDYYKTARM</sequence>
<proteinExistence type="predicted"/>
<gene>
    <name evidence="1" type="ORF">METZ01_LOCUS302446</name>
</gene>
<evidence type="ECO:0008006" key="2">
    <source>
        <dbReference type="Google" id="ProtNLM"/>
    </source>
</evidence>
<evidence type="ECO:0000313" key="1">
    <source>
        <dbReference type="EMBL" id="SVC49592.1"/>
    </source>
</evidence>
<dbReference type="PIRSF" id="PIRSF036704">
    <property type="entry name" value="UCP036704"/>
    <property type="match status" value="1"/>
</dbReference>
<dbReference type="AlphaFoldDB" id="A0A382MQ67"/>
<accession>A0A382MQ67</accession>
<dbReference type="InterPro" id="IPR014177">
    <property type="entry name" value="Formate_DH_TAT-contain"/>
</dbReference>
<dbReference type="InterPro" id="IPR006311">
    <property type="entry name" value="TAT_signal"/>
</dbReference>
<dbReference type="EMBL" id="UINC01094390">
    <property type="protein sequence ID" value="SVC49592.1"/>
    <property type="molecule type" value="Genomic_DNA"/>
</dbReference>